<name>A0A8H7EUV6_9FUNG</name>
<keyword evidence="3" id="KW-1185">Reference proteome</keyword>
<dbReference type="AlphaFoldDB" id="A0A8H7EUV6"/>
<protein>
    <submittedName>
        <fullName evidence="2">Uncharacterized protein</fullName>
    </submittedName>
</protein>
<evidence type="ECO:0000313" key="2">
    <source>
        <dbReference type="EMBL" id="KAF7729303.1"/>
    </source>
</evidence>
<evidence type="ECO:0000313" key="3">
    <source>
        <dbReference type="Proteomes" id="UP000605846"/>
    </source>
</evidence>
<feature type="compositionally biased region" description="Polar residues" evidence="1">
    <location>
        <begin position="1"/>
        <end position="18"/>
    </location>
</feature>
<dbReference type="EMBL" id="JABAYA010000026">
    <property type="protein sequence ID" value="KAF7729303.1"/>
    <property type="molecule type" value="Genomic_DNA"/>
</dbReference>
<dbReference type="PANTHER" id="PTHR33324">
    <property type="entry name" value="EXPRESSED PROTEIN"/>
    <property type="match status" value="1"/>
</dbReference>
<sequence>MSTTRVSKASTAQRNSVAWETDNALSKKRSSMAVLIDWLTTPENYDTWMGRKGITVASKQVLHEKIVEEMKKEGITYRKEADIRSNISTIPI</sequence>
<comment type="caution">
    <text evidence="2">The sequence shown here is derived from an EMBL/GenBank/DDBJ whole genome shotgun (WGS) entry which is preliminary data.</text>
</comment>
<reference evidence="2" key="1">
    <citation type="submission" date="2020-01" db="EMBL/GenBank/DDBJ databases">
        <title>Genome Sequencing of Three Apophysomyces-Like Fungal Strains Confirms a Novel Fungal Genus in the Mucoromycota with divergent Burkholderia-like Endosymbiotic Bacteria.</title>
        <authorList>
            <person name="Stajich J.E."/>
            <person name="Macias A.M."/>
            <person name="Carter-House D."/>
            <person name="Lovett B."/>
            <person name="Kasson L.R."/>
            <person name="Berry K."/>
            <person name="Grigoriev I."/>
            <person name="Chang Y."/>
            <person name="Spatafora J."/>
            <person name="Kasson M.T."/>
        </authorList>
    </citation>
    <scope>NUCLEOTIDE SEQUENCE</scope>
    <source>
        <strain evidence="2">NRRL A-21654</strain>
    </source>
</reference>
<organism evidence="2 3">
    <name type="scientific">Apophysomyces ossiformis</name>
    <dbReference type="NCBI Taxonomy" id="679940"/>
    <lineage>
        <taxon>Eukaryota</taxon>
        <taxon>Fungi</taxon>
        <taxon>Fungi incertae sedis</taxon>
        <taxon>Mucoromycota</taxon>
        <taxon>Mucoromycotina</taxon>
        <taxon>Mucoromycetes</taxon>
        <taxon>Mucorales</taxon>
        <taxon>Mucorineae</taxon>
        <taxon>Mucoraceae</taxon>
        <taxon>Apophysomyces</taxon>
    </lineage>
</organism>
<proteinExistence type="predicted"/>
<evidence type="ECO:0000256" key="1">
    <source>
        <dbReference type="SAM" id="MobiDB-lite"/>
    </source>
</evidence>
<dbReference type="OrthoDB" id="2278021at2759"/>
<gene>
    <name evidence="2" type="ORF">EC973_004559</name>
</gene>
<accession>A0A8H7EUV6</accession>
<dbReference type="Proteomes" id="UP000605846">
    <property type="component" value="Unassembled WGS sequence"/>
</dbReference>
<dbReference type="PANTHER" id="PTHR33324:SF2">
    <property type="entry name" value="MYB_SANT-LIKE DNA-BINDING DOMAIN-CONTAINING PROTEIN"/>
    <property type="match status" value="1"/>
</dbReference>
<feature type="region of interest" description="Disordered" evidence="1">
    <location>
        <begin position="1"/>
        <end position="21"/>
    </location>
</feature>